<dbReference type="Proteomes" id="UP001634394">
    <property type="component" value="Unassembled WGS sequence"/>
</dbReference>
<keyword evidence="2" id="KW-1185">Reference proteome</keyword>
<accession>A0ABD3W512</accession>
<gene>
    <name evidence="1" type="ORF">ACJMK2_041297</name>
</gene>
<proteinExistence type="predicted"/>
<comment type="caution">
    <text evidence="1">The sequence shown here is derived from an EMBL/GenBank/DDBJ whole genome shotgun (WGS) entry which is preliminary data.</text>
</comment>
<evidence type="ECO:0000313" key="1">
    <source>
        <dbReference type="EMBL" id="KAL3868496.1"/>
    </source>
</evidence>
<dbReference type="AlphaFoldDB" id="A0ABD3W512"/>
<name>A0ABD3W512_SINWO</name>
<feature type="non-terminal residue" evidence="1">
    <location>
        <position position="107"/>
    </location>
</feature>
<reference evidence="1 2" key="1">
    <citation type="submission" date="2024-11" db="EMBL/GenBank/DDBJ databases">
        <title>Chromosome-level genome assembly of the freshwater bivalve Anodonta woodiana.</title>
        <authorList>
            <person name="Chen X."/>
        </authorList>
    </citation>
    <scope>NUCLEOTIDE SEQUENCE [LARGE SCALE GENOMIC DNA]</scope>
    <source>
        <strain evidence="1">MN2024</strain>
        <tissue evidence="1">Gills</tissue>
    </source>
</reference>
<dbReference type="EMBL" id="JBJQND010000008">
    <property type="protein sequence ID" value="KAL3868496.1"/>
    <property type="molecule type" value="Genomic_DNA"/>
</dbReference>
<protein>
    <submittedName>
        <fullName evidence="1">Uncharacterized protein</fullName>
    </submittedName>
</protein>
<organism evidence="1 2">
    <name type="scientific">Sinanodonta woodiana</name>
    <name type="common">Chinese pond mussel</name>
    <name type="synonym">Anodonta woodiana</name>
    <dbReference type="NCBI Taxonomy" id="1069815"/>
    <lineage>
        <taxon>Eukaryota</taxon>
        <taxon>Metazoa</taxon>
        <taxon>Spiralia</taxon>
        <taxon>Lophotrochozoa</taxon>
        <taxon>Mollusca</taxon>
        <taxon>Bivalvia</taxon>
        <taxon>Autobranchia</taxon>
        <taxon>Heteroconchia</taxon>
        <taxon>Palaeoheterodonta</taxon>
        <taxon>Unionida</taxon>
        <taxon>Unionoidea</taxon>
        <taxon>Unionidae</taxon>
        <taxon>Unioninae</taxon>
        <taxon>Sinanodonta</taxon>
    </lineage>
</organism>
<evidence type="ECO:0000313" key="2">
    <source>
        <dbReference type="Proteomes" id="UP001634394"/>
    </source>
</evidence>
<sequence>MEFLKSLRRSVTEIDADGKEIEKLDIKRTPVVSVQYDVPRTPPCPNLIGKLKPWRPTTLMQTSYTSTGFRNKADEKFSPVLKGDNQIQGVVVGRGFEDLQKMHDTCN</sequence>